<keyword evidence="1" id="KW-1133">Transmembrane helix</keyword>
<evidence type="ECO:0000313" key="4">
    <source>
        <dbReference type="Proteomes" id="UP001548832"/>
    </source>
</evidence>
<feature type="transmembrane region" description="Helical" evidence="1">
    <location>
        <begin position="139"/>
        <end position="160"/>
    </location>
</feature>
<keyword evidence="1" id="KW-0812">Transmembrane</keyword>
<dbReference type="InterPro" id="IPR025749">
    <property type="entry name" value="Sphingomyelin_synth-like_dom"/>
</dbReference>
<evidence type="ECO:0000256" key="1">
    <source>
        <dbReference type="SAM" id="Phobius"/>
    </source>
</evidence>
<keyword evidence="4" id="KW-1185">Reference proteome</keyword>
<keyword evidence="1" id="KW-0472">Membrane</keyword>
<reference evidence="3 4" key="1">
    <citation type="submission" date="2024-06" db="EMBL/GenBank/DDBJ databases">
        <authorList>
            <person name="Kim D.-U."/>
        </authorList>
    </citation>
    <scope>NUCLEOTIDE SEQUENCE [LARGE SCALE GENOMIC DNA]</scope>
    <source>
        <strain evidence="3 4">KACC15460</strain>
    </source>
</reference>
<feature type="transmembrane region" description="Helical" evidence="1">
    <location>
        <begin position="24"/>
        <end position="45"/>
    </location>
</feature>
<dbReference type="Proteomes" id="UP001548832">
    <property type="component" value="Unassembled WGS sequence"/>
</dbReference>
<dbReference type="Pfam" id="PF14360">
    <property type="entry name" value="PAP2_C"/>
    <property type="match status" value="1"/>
</dbReference>
<name>A0ABV2DLX4_9HYPH</name>
<evidence type="ECO:0000259" key="2">
    <source>
        <dbReference type="Pfam" id="PF14360"/>
    </source>
</evidence>
<dbReference type="RefSeq" id="WP_354463107.1">
    <property type="nucleotide sequence ID" value="NZ_JBEWSZ010000002.1"/>
</dbReference>
<sequence>MTTTQPSQGTRPPRRLARQFGKRLAYDIGFSMILLALSIVSNFYAGTFATANVSNPVTDIILDNVPVVNVDFIFVDGPLFMWMFVGVLLLARPQRIPFVFNGLALFILVRSGFIILTHIGPFPTRSTFDLNAIMQSFTFGGDLFFSGHTGAPFLLALMFWKDSRLRFAFLAATALFGVAVLLGHLHYSIDVFAAFFISYGVHDLARFLFRRDWEFFDATNGARNRRQLSRLGFARRWA</sequence>
<accession>A0ABV2DLX4</accession>
<dbReference type="EMBL" id="JBEWSZ010000002">
    <property type="protein sequence ID" value="MET2831015.1"/>
    <property type="molecule type" value="Genomic_DNA"/>
</dbReference>
<dbReference type="SUPFAM" id="SSF48317">
    <property type="entry name" value="Acid phosphatase/Vanadium-dependent haloperoxidase"/>
    <property type="match status" value="1"/>
</dbReference>
<feature type="transmembrane region" description="Helical" evidence="1">
    <location>
        <begin position="72"/>
        <end position="91"/>
    </location>
</feature>
<comment type="caution">
    <text evidence="3">The sequence shown here is derived from an EMBL/GenBank/DDBJ whole genome shotgun (WGS) entry which is preliminary data.</text>
</comment>
<dbReference type="InterPro" id="IPR036938">
    <property type="entry name" value="PAP2/HPO_sf"/>
</dbReference>
<proteinExistence type="predicted"/>
<gene>
    <name evidence="3" type="ORF">ABVQ20_28930</name>
</gene>
<evidence type="ECO:0000313" key="3">
    <source>
        <dbReference type="EMBL" id="MET2831015.1"/>
    </source>
</evidence>
<feature type="domain" description="Sphingomyelin synthase-like" evidence="2">
    <location>
        <begin position="141"/>
        <end position="202"/>
    </location>
</feature>
<feature type="transmembrane region" description="Helical" evidence="1">
    <location>
        <begin position="167"/>
        <end position="185"/>
    </location>
</feature>
<organism evidence="3 4">
    <name type="scientific">Mesorhizobium shangrilense</name>
    <dbReference type="NCBI Taxonomy" id="460060"/>
    <lineage>
        <taxon>Bacteria</taxon>
        <taxon>Pseudomonadati</taxon>
        <taxon>Pseudomonadota</taxon>
        <taxon>Alphaproteobacteria</taxon>
        <taxon>Hyphomicrobiales</taxon>
        <taxon>Phyllobacteriaceae</taxon>
        <taxon>Mesorhizobium</taxon>
    </lineage>
</organism>
<feature type="transmembrane region" description="Helical" evidence="1">
    <location>
        <begin position="98"/>
        <end position="119"/>
    </location>
</feature>
<protein>
    <submittedName>
        <fullName evidence="3">Phosphatase PAP2-related protein</fullName>
    </submittedName>
</protein>